<dbReference type="GO" id="GO:0046872">
    <property type="term" value="F:metal ion binding"/>
    <property type="evidence" value="ECO:0007669"/>
    <property type="project" value="UniProtKB-KW"/>
</dbReference>
<keyword evidence="5" id="KW-0456">Lyase</keyword>
<keyword evidence="4" id="KW-0479">Metal-binding</keyword>
<gene>
    <name evidence="8" type="ORF">K2173_008339</name>
</gene>
<dbReference type="InterPro" id="IPR013785">
    <property type="entry name" value="Aldolase_TIM"/>
</dbReference>
<dbReference type="AlphaFoldDB" id="A0AAV8TL83"/>
<evidence type="ECO:0000256" key="3">
    <source>
        <dbReference type="ARBA" id="ARBA00012910"/>
    </source>
</evidence>
<dbReference type="GO" id="GO:0046951">
    <property type="term" value="P:ketone body biosynthetic process"/>
    <property type="evidence" value="ECO:0007669"/>
    <property type="project" value="TreeGrafter"/>
</dbReference>
<evidence type="ECO:0000256" key="2">
    <source>
        <dbReference type="ARBA" id="ARBA00009405"/>
    </source>
</evidence>
<dbReference type="Gene3D" id="3.20.20.70">
    <property type="entry name" value="Aldolase class I"/>
    <property type="match status" value="1"/>
</dbReference>
<dbReference type="Pfam" id="PF00682">
    <property type="entry name" value="HMGL-like"/>
    <property type="match status" value="1"/>
</dbReference>
<comment type="catalytic activity">
    <reaction evidence="6">
        <text>(3S)-3-hydroxy-3-methylglutaryl-CoA = acetoacetate + acetyl-CoA</text>
        <dbReference type="Rhea" id="RHEA:24404"/>
        <dbReference type="ChEBI" id="CHEBI:13705"/>
        <dbReference type="ChEBI" id="CHEBI:43074"/>
        <dbReference type="ChEBI" id="CHEBI:57288"/>
        <dbReference type="EC" id="4.1.3.4"/>
    </reaction>
</comment>
<evidence type="ECO:0000256" key="6">
    <source>
        <dbReference type="ARBA" id="ARBA00049877"/>
    </source>
</evidence>
<name>A0AAV8TL83_9ROSI</name>
<dbReference type="EMBL" id="JAIWQS010000004">
    <property type="protein sequence ID" value="KAJ8766785.1"/>
    <property type="molecule type" value="Genomic_DNA"/>
</dbReference>
<accession>A0AAV8TL83</accession>
<dbReference type="GO" id="GO:0004419">
    <property type="term" value="F:hydroxymethylglutaryl-CoA lyase activity"/>
    <property type="evidence" value="ECO:0007669"/>
    <property type="project" value="UniProtKB-EC"/>
</dbReference>
<organism evidence="8 9">
    <name type="scientific">Erythroxylum novogranatense</name>
    <dbReference type="NCBI Taxonomy" id="1862640"/>
    <lineage>
        <taxon>Eukaryota</taxon>
        <taxon>Viridiplantae</taxon>
        <taxon>Streptophyta</taxon>
        <taxon>Embryophyta</taxon>
        <taxon>Tracheophyta</taxon>
        <taxon>Spermatophyta</taxon>
        <taxon>Magnoliopsida</taxon>
        <taxon>eudicotyledons</taxon>
        <taxon>Gunneridae</taxon>
        <taxon>Pentapetalae</taxon>
        <taxon>rosids</taxon>
        <taxon>fabids</taxon>
        <taxon>Malpighiales</taxon>
        <taxon>Erythroxylaceae</taxon>
        <taxon>Erythroxylum</taxon>
    </lineage>
</organism>
<dbReference type="GO" id="GO:0005739">
    <property type="term" value="C:mitochondrion"/>
    <property type="evidence" value="ECO:0007669"/>
    <property type="project" value="TreeGrafter"/>
</dbReference>
<dbReference type="GO" id="GO:0006552">
    <property type="term" value="P:L-leucine catabolic process"/>
    <property type="evidence" value="ECO:0007669"/>
    <property type="project" value="TreeGrafter"/>
</dbReference>
<evidence type="ECO:0000313" key="9">
    <source>
        <dbReference type="Proteomes" id="UP001159364"/>
    </source>
</evidence>
<comment type="pathway">
    <text evidence="1">Metabolic intermediate metabolism; (S)-3-hydroxy-3-methylglutaryl-CoA degradation; acetoacetate from (S)-3-hydroxy-3-methylglutaryl-CoA: step 1/1.</text>
</comment>
<dbReference type="SUPFAM" id="SSF51569">
    <property type="entry name" value="Aldolase"/>
    <property type="match status" value="1"/>
</dbReference>
<proteinExistence type="inferred from homology"/>
<dbReference type="Proteomes" id="UP001159364">
    <property type="component" value="Linkage Group LG04"/>
</dbReference>
<evidence type="ECO:0000259" key="7">
    <source>
        <dbReference type="Pfam" id="PF00682"/>
    </source>
</evidence>
<reference evidence="8 9" key="1">
    <citation type="submission" date="2021-09" db="EMBL/GenBank/DDBJ databases">
        <title>Genomic insights and catalytic innovation underlie evolution of tropane alkaloids biosynthesis.</title>
        <authorList>
            <person name="Wang Y.-J."/>
            <person name="Tian T."/>
            <person name="Huang J.-P."/>
            <person name="Huang S.-X."/>
        </authorList>
    </citation>
    <scope>NUCLEOTIDE SEQUENCE [LARGE SCALE GENOMIC DNA]</scope>
    <source>
        <strain evidence="8">KIB-2018</strain>
        <tissue evidence="8">Leaf</tissue>
    </source>
</reference>
<evidence type="ECO:0000256" key="1">
    <source>
        <dbReference type="ARBA" id="ARBA00005143"/>
    </source>
</evidence>
<evidence type="ECO:0000256" key="5">
    <source>
        <dbReference type="ARBA" id="ARBA00023239"/>
    </source>
</evidence>
<dbReference type="PANTHER" id="PTHR42738:SF7">
    <property type="entry name" value="HYDROXYMETHYLGLUTARYL-COA LYASE"/>
    <property type="match status" value="1"/>
</dbReference>
<dbReference type="PANTHER" id="PTHR42738">
    <property type="entry name" value="HYDROXYMETHYLGLUTARYL-COA LYASE"/>
    <property type="match status" value="1"/>
</dbReference>
<dbReference type="EC" id="4.1.3.4" evidence="3"/>
<evidence type="ECO:0000256" key="4">
    <source>
        <dbReference type="ARBA" id="ARBA00022723"/>
    </source>
</evidence>
<protein>
    <recommendedName>
        <fullName evidence="3">hydroxymethylglutaryl-CoA lyase</fullName>
        <ecNumber evidence="3">4.1.3.4</ecNumber>
    </recommendedName>
</protein>
<comment type="caution">
    <text evidence="8">The sequence shown here is derived from an EMBL/GenBank/DDBJ whole genome shotgun (WGS) entry which is preliminary data.</text>
</comment>
<dbReference type="InterPro" id="IPR000891">
    <property type="entry name" value="PYR_CT"/>
</dbReference>
<feature type="domain" description="Pyruvate carboxyltransferase" evidence="7">
    <location>
        <begin position="86"/>
        <end position="206"/>
    </location>
</feature>
<sequence length="207" mass="22920">MFDDAGMGNCWIDGRNCSSSNCCKEDYEEYTREIFPWRRHTREPSGSDSFIIGRFNDSCYFSYHHHISKINDKDIRHKTNKLADARDVMEAVHTLKGCRLPVLTPNVKGFEAAVTAGAKEIAVFASASESFSNSNINSSIEESFVYYRAVSSATKALSIPVRGYVSCVIGCPVEGEISPSKVAYLANKFYDMGCFEISLSDTIGIAS</sequence>
<keyword evidence="9" id="KW-1185">Reference proteome</keyword>
<comment type="similarity">
    <text evidence="2">Belongs to the HMG-CoA lyase family.</text>
</comment>
<evidence type="ECO:0000313" key="8">
    <source>
        <dbReference type="EMBL" id="KAJ8766785.1"/>
    </source>
</evidence>
<dbReference type="InterPro" id="IPR043594">
    <property type="entry name" value="HMGL"/>
</dbReference>